<comment type="caution">
    <text evidence="7">The sequence shown here is derived from an EMBL/GenBank/DDBJ whole genome shotgun (WGS) entry which is preliminary data.</text>
</comment>
<keyword evidence="3 7" id="KW-0347">Helicase</keyword>
<accession>A0ABW2PZ78</accession>
<dbReference type="PROSITE" id="PS51192">
    <property type="entry name" value="HELICASE_ATP_BIND_1"/>
    <property type="match status" value="1"/>
</dbReference>
<dbReference type="Pfam" id="PF04851">
    <property type="entry name" value="ResIII"/>
    <property type="match status" value="1"/>
</dbReference>
<keyword evidence="5" id="KW-0175">Coiled coil</keyword>
<dbReference type="Gene3D" id="3.40.50.300">
    <property type="entry name" value="P-loop containing nucleotide triphosphate hydrolases"/>
    <property type="match status" value="1"/>
</dbReference>
<keyword evidence="8" id="KW-1185">Reference proteome</keyword>
<evidence type="ECO:0000256" key="5">
    <source>
        <dbReference type="SAM" id="Coils"/>
    </source>
</evidence>
<feature type="coiled-coil region" evidence="5">
    <location>
        <begin position="1"/>
        <end position="28"/>
    </location>
</feature>
<dbReference type="InterPro" id="IPR027417">
    <property type="entry name" value="P-loop_NTPase"/>
</dbReference>
<dbReference type="InterPro" id="IPR014001">
    <property type="entry name" value="Helicase_ATP-bd"/>
</dbReference>
<evidence type="ECO:0000256" key="4">
    <source>
        <dbReference type="ARBA" id="ARBA00022840"/>
    </source>
</evidence>
<dbReference type="EMBL" id="JBHTCO010000017">
    <property type="protein sequence ID" value="MFC7394012.1"/>
    <property type="molecule type" value="Genomic_DNA"/>
</dbReference>
<evidence type="ECO:0000256" key="2">
    <source>
        <dbReference type="ARBA" id="ARBA00022801"/>
    </source>
</evidence>
<dbReference type="PANTHER" id="PTHR11274">
    <property type="entry name" value="RAD25/XP-B DNA REPAIR HELICASE"/>
    <property type="match status" value="1"/>
</dbReference>
<evidence type="ECO:0000313" key="8">
    <source>
        <dbReference type="Proteomes" id="UP001596505"/>
    </source>
</evidence>
<dbReference type="InterPro" id="IPR050615">
    <property type="entry name" value="ATP-dep_DNA_Helicase"/>
</dbReference>
<protein>
    <submittedName>
        <fullName evidence="7">DEAD/DEAH box helicase family protein</fullName>
    </submittedName>
</protein>
<dbReference type="SUPFAM" id="SSF52540">
    <property type="entry name" value="P-loop containing nucleoside triphosphate hydrolases"/>
    <property type="match status" value="1"/>
</dbReference>
<evidence type="ECO:0000256" key="3">
    <source>
        <dbReference type="ARBA" id="ARBA00022806"/>
    </source>
</evidence>
<keyword evidence="2" id="KW-0378">Hydrolase</keyword>
<feature type="domain" description="Helicase ATP-binding" evidence="6">
    <location>
        <begin position="422"/>
        <end position="572"/>
    </location>
</feature>
<keyword evidence="4" id="KW-0067">ATP-binding</keyword>
<dbReference type="InterPro" id="IPR006935">
    <property type="entry name" value="Helicase/UvrB_N"/>
</dbReference>
<dbReference type="PANTHER" id="PTHR11274:SF0">
    <property type="entry name" value="GENERAL TRANSCRIPTION AND DNA REPAIR FACTOR IIH HELICASE SUBUNIT XPB"/>
    <property type="match status" value="1"/>
</dbReference>
<name>A0ABW2PZ78_9BACL</name>
<evidence type="ECO:0000259" key="6">
    <source>
        <dbReference type="PROSITE" id="PS51192"/>
    </source>
</evidence>
<dbReference type="InterPro" id="IPR054347">
    <property type="entry name" value="TOTE_primase"/>
</dbReference>
<gene>
    <name evidence="7" type="ORF">ACFQRG_13710</name>
</gene>
<evidence type="ECO:0000256" key="1">
    <source>
        <dbReference type="ARBA" id="ARBA00022741"/>
    </source>
</evidence>
<dbReference type="CDD" id="cd17926">
    <property type="entry name" value="DEXHc_RE"/>
    <property type="match status" value="1"/>
</dbReference>
<keyword evidence="1" id="KW-0547">Nucleotide-binding</keyword>
<dbReference type="SMART" id="SM00487">
    <property type="entry name" value="DEXDc"/>
    <property type="match status" value="1"/>
</dbReference>
<evidence type="ECO:0000313" key="7">
    <source>
        <dbReference type="EMBL" id="MFC7394012.1"/>
    </source>
</evidence>
<proteinExistence type="predicted"/>
<reference evidence="8" key="1">
    <citation type="journal article" date="2019" name="Int. J. Syst. Evol. Microbiol.">
        <title>The Global Catalogue of Microorganisms (GCM) 10K type strain sequencing project: providing services to taxonomists for standard genome sequencing and annotation.</title>
        <authorList>
            <consortium name="The Broad Institute Genomics Platform"/>
            <consortium name="The Broad Institute Genome Sequencing Center for Infectious Disease"/>
            <person name="Wu L."/>
            <person name="Ma J."/>
        </authorList>
    </citation>
    <scope>NUCLEOTIDE SEQUENCE [LARGE SCALE GENOMIC DNA]</scope>
    <source>
        <strain evidence="8">CGMCC 1.16305</strain>
    </source>
</reference>
<dbReference type="GO" id="GO:0004386">
    <property type="term" value="F:helicase activity"/>
    <property type="evidence" value="ECO:0007669"/>
    <property type="project" value="UniProtKB-KW"/>
</dbReference>
<dbReference type="Pfam" id="PF22548">
    <property type="entry name" value="AEP-TOTE"/>
    <property type="match status" value="1"/>
</dbReference>
<dbReference type="Proteomes" id="UP001596505">
    <property type="component" value="Unassembled WGS sequence"/>
</dbReference>
<sequence>MEDLKIRLQTALRECERLRDENKRLRYLLGISETTPLLNKNRIITKKSTIKDKIKLYRSLFKGRQDVYAQRWESAKSGKSGYSPACQNEWHPSLCEKPNIKCSECLNRKLIPISDQTINDHLNGDHTMGIYPLLEDETCWLLAVDFDKKNWKEDVSAFLNTCDNFKVPANIERSRSGNGAHVWIFFETPIPASLARKMGSGLLSTTLNTRYQIGLDSYDRLFPNQDTLPKGGFGNLIALPLQLHPGYNGNSLFVNRNFEPFRDQWTYLSTVQKMSLETVKNIVNQTKDENVSLQISTSDKVNENTTLFPKEIKLVCKNGIYIEKRNLPPSIINQLIQLGTLNNPEFYKAQKKRLSTHGIKRKIDCVEDYPSYIILPRGALEDVEKLFNDHSINTIICDHSNVGEKLDITLKGQLRPQQQEAVSKLLQYNNGILSATTGFGKTVVAASLIAERKVNTLIIVHRKQLLEQWTEQLSSFLEIDPNSIGRIGGGKNKPTGKIDVATIQSLNHQGKVKDGINQYGQIIVDECHHISAFSFEQVLKKAAAKFVHGLTATPTRKDGLILSFTCNAVQCVLK</sequence>
<dbReference type="RefSeq" id="WP_380966921.1">
    <property type="nucleotide sequence ID" value="NZ_JBHTCO010000017.1"/>
</dbReference>
<organism evidence="7 8">
    <name type="scientific">Scopulibacillus cellulosilyticus</name>
    <dbReference type="NCBI Taxonomy" id="2665665"/>
    <lineage>
        <taxon>Bacteria</taxon>
        <taxon>Bacillati</taxon>
        <taxon>Bacillota</taxon>
        <taxon>Bacilli</taxon>
        <taxon>Bacillales</taxon>
        <taxon>Sporolactobacillaceae</taxon>
        <taxon>Scopulibacillus</taxon>
    </lineage>
</organism>